<feature type="domain" description="PKD" evidence="2">
    <location>
        <begin position="755"/>
        <end position="838"/>
    </location>
</feature>
<feature type="signal peptide" evidence="1">
    <location>
        <begin position="1"/>
        <end position="23"/>
    </location>
</feature>
<dbReference type="EMBL" id="JBHTHZ010000013">
    <property type="protein sequence ID" value="MFD0794726.1"/>
    <property type="molecule type" value="Genomic_DNA"/>
</dbReference>
<accession>A0ABW3AUH7</accession>
<gene>
    <name evidence="3" type="ORF">ACFQZX_13955</name>
</gene>
<evidence type="ECO:0000256" key="1">
    <source>
        <dbReference type="SAM" id="SignalP"/>
    </source>
</evidence>
<reference evidence="4" key="1">
    <citation type="journal article" date="2019" name="Int. J. Syst. Evol. Microbiol.">
        <title>The Global Catalogue of Microorganisms (GCM) 10K type strain sequencing project: providing services to taxonomists for standard genome sequencing and annotation.</title>
        <authorList>
            <consortium name="The Broad Institute Genomics Platform"/>
            <consortium name="The Broad Institute Genome Sequencing Center for Infectious Disease"/>
            <person name="Wu L."/>
            <person name="Ma J."/>
        </authorList>
    </citation>
    <scope>NUCLEOTIDE SEQUENCE [LARGE SCALE GENOMIC DNA]</scope>
    <source>
        <strain evidence="4">CCUG 61484</strain>
    </source>
</reference>
<dbReference type="InterPro" id="IPR013783">
    <property type="entry name" value="Ig-like_fold"/>
</dbReference>
<dbReference type="InterPro" id="IPR035234">
    <property type="entry name" value="IgGFc-bd_N"/>
</dbReference>
<dbReference type="CDD" id="cd00146">
    <property type="entry name" value="PKD"/>
    <property type="match status" value="3"/>
</dbReference>
<dbReference type="Gene3D" id="2.60.40.10">
    <property type="entry name" value="Immunoglobulins"/>
    <property type="match status" value="3"/>
</dbReference>
<dbReference type="Pfam" id="PF17517">
    <property type="entry name" value="IgGFc_binding"/>
    <property type="match status" value="1"/>
</dbReference>
<comment type="caution">
    <text evidence="3">The sequence shown here is derived from an EMBL/GenBank/DDBJ whole genome shotgun (WGS) entry which is preliminary data.</text>
</comment>
<dbReference type="NCBIfam" id="TIGR04131">
    <property type="entry name" value="Bac_Flav_CTERM"/>
    <property type="match status" value="1"/>
</dbReference>
<organism evidence="3 4">
    <name type="scientific">Mucilaginibacter litoreus</name>
    <dbReference type="NCBI Taxonomy" id="1048221"/>
    <lineage>
        <taxon>Bacteria</taxon>
        <taxon>Pseudomonadati</taxon>
        <taxon>Bacteroidota</taxon>
        <taxon>Sphingobacteriia</taxon>
        <taxon>Sphingobacteriales</taxon>
        <taxon>Sphingobacteriaceae</taxon>
        <taxon>Mucilaginibacter</taxon>
    </lineage>
</organism>
<dbReference type="InterPro" id="IPR022409">
    <property type="entry name" value="PKD/Chitinase_dom"/>
</dbReference>
<proteinExistence type="predicted"/>
<dbReference type="Proteomes" id="UP001597010">
    <property type="component" value="Unassembled WGS sequence"/>
</dbReference>
<dbReference type="InterPro" id="IPR026341">
    <property type="entry name" value="T9SS_type_B"/>
</dbReference>
<dbReference type="Pfam" id="PF13585">
    <property type="entry name" value="CHU_C"/>
    <property type="match status" value="1"/>
</dbReference>
<dbReference type="PANTHER" id="PTHR46534:SF1">
    <property type="entry name" value="IGGFC-BINDING PROTEIN N-TERMINAL DOMAIN-CONTAINING PROTEIN"/>
    <property type="match status" value="1"/>
</dbReference>
<keyword evidence="1" id="KW-0732">Signal</keyword>
<feature type="chain" id="PRO_5047344009" evidence="1">
    <location>
        <begin position="24"/>
        <end position="1186"/>
    </location>
</feature>
<feature type="domain" description="PKD" evidence="2">
    <location>
        <begin position="703"/>
        <end position="757"/>
    </location>
</feature>
<dbReference type="PANTHER" id="PTHR46534">
    <property type="entry name" value="IGGFC_BINDING DOMAIN-CONTAINING PROTEIN"/>
    <property type="match status" value="1"/>
</dbReference>
<protein>
    <submittedName>
        <fullName evidence="3">PKD domain-containing protein</fullName>
    </submittedName>
</protein>
<feature type="domain" description="PKD" evidence="2">
    <location>
        <begin position="610"/>
        <end position="672"/>
    </location>
</feature>
<dbReference type="SMART" id="SM00089">
    <property type="entry name" value="PKD"/>
    <property type="match status" value="3"/>
</dbReference>
<dbReference type="InterPro" id="IPR000601">
    <property type="entry name" value="PKD_dom"/>
</dbReference>
<evidence type="ECO:0000313" key="3">
    <source>
        <dbReference type="EMBL" id="MFD0794726.1"/>
    </source>
</evidence>
<evidence type="ECO:0000259" key="2">
    <source>
        <dbReference type="PROSITE" id="PS50093"/>
    </source>
</evidence>
<dbReference type="SUPFAM" id="SSF49299">
    <property type="entry name" value="PKD domain"/>
    <property type="match status" value="3"/>
</dbReference>
<dbReference type="Pfam" id="PF18911">
    <property type="entry name" value="PKD_4"/>
    <property type="match status" value="3"/>
</dbReference>
<dbReference type="InterPro" id="IPR035986">
    <property type="entry name" value="PKD_dom_sf"/>
</dbReference>
<keyword evidence="4" id="KW-1185">Reference proteome</keyword>
<sequence length="1186" mass="127767">MFNRLKPYSQRFLLLLALLIATARNTAGQTVSNAGTDFWTAFPSHVPDHNPDGSLGLPNFSIFITSSAASSGTVTAGSFSQHFSVSANAVAEISVPRNGIYIDETETNRVLIKRGIHIVTDPGQPPIVAYAHIFAAQRSAATLLLPTTALGQQYYSINYAQHREGKNFMLLVATEANTRIRIQTPYGELVPGGVFLPNPGDVYELADDFELTGFVATVDAETSACKHFALFSGSSGTPVGQNCDYTGTLDPLFQQTLPVESWGYNYGFVPFSTFSPNTKNPVRTAGQRVKVVAKENNTIVKIGGKDVDTLNAGEYYTTYVALKTATLVQASKPVEVAQYALSQECAMDPAQGSKYLCYSDPDMVILNPVEYRIKDITLFSSEREHIAEQYINVFMKTAAAPSFRINGQLPSTPFTPVNGSPEYAYLQLNVDGSKNNTFHLEADDGFNAVAYGFGNYESYAYSAGTNLAANQSLTAVRTATGETIDSACVNESYYFRLTLPYRSPEITWQADLSEPPLHLQNPPFTTQIINGTPVYLYTLQRSAAYNLAGTRHFKAIAAYPASMGGCANGTQTIEGDFKVLPSPAPDFSFEAGSCDNQYLFHDLSAAEDHPSSWSWNFGDPGSLGENISDQQNPTHRFSAAGIYQVSLTTTGSGGCQGSKTITVTVSQSISPGILSPATACQGMPVQLADTSHSAGFAIKSRHWQFGDGSTVYTSGDSAVSHTYTKPGIFTIKMVLQSKAGCFSDTASRTIKIAQATKADFSSSVSCAADMSTHFNNLSSGVMLRFNWQFGDAAAAATDNESTLAAPSHNYSAAGNYTVRLIATNDNGCSDTLTKKISVNGIEPKADFVFIGGNAICSGQVLRVQNLSHMTDFGAIDRLVWVFDAVHHPADRQSVDPAAAGNVFATVYPETNTTETYQIRLLAYSGASCVDSTEKTVTVLPRPHAALKTIAPVCLNTGSFSLVEKDGTNPQTGTWKFTGPGIDNKGMFNPVLAGVGVHTVTCIFTNISGCTDTATNAITVLRGPVAQLQPVLTINAGEGIFLNPSGKQDGLSYEWTPSVGLNSALSANPYATPKETITYHYRISDGNCDAQGIVQVNVRLQIEVTNTFTPNSDGVNDFLQVKHAELYPGAQLFIYNRWGMEVFHSRGYDKPWDGTLNGNPLATGVYYYVIRIPGRRKPLSGNITLLR</sequence>
<name>A0ABW3AUH7_9SPHI</name>
<evidence type="ECO:0000313" key="4">
    <source>
        <dbReference type="Proteomes" id="UP001597010"/>
    </source>
</evidence>
<dbReference type="PROSITE" id="PS50093">
    <property type="entry name" value="PKD"/>
    <property type="match status" value="3"/>
</dbReference>